<accession>A0A398CQK7</accession>
<feature type="domain" description="GP-PDE" evidence="1">
    <location>
        <begin position="79"/>
        <end position="319"/>
    </location>
</feature>
<evidence type="ECO:0000313" key="2">
    <source>
        <dbReference type="EMBL" id="RIE03549.1"/>
    </source>
</evidence>
<gene>
    <name evidence="2" type="ORF">D3H35_10925</name>
</gene>
<dbReference type="GO" id="GO:0008081">
    <property type="term" value="F:phosphoric diester hydrolase activity"/>
    <property type="evidence" value="ECO:0007669"/>
    <property type="project" value="InterPro"/>
</dbReference>
<dbReference type="GO" id="GO:0006629">
    <property type="term" value="P:lipid metabolic process"/>
    <property type="evidence" value="ECO:0007669"/>
    <property type="project" value="InterPro"/>
</dbReference>
<dbReference type="Proteomes" id="UP000266340">
    <property type="component" value="Unassembled WGS sequence"/>
</dbReference>
<dbReference type="SUPFAM" id="SSF51695">
    <property type="entry name" value="PLC-like phosphodiesterases"/>
    <property type="match status" value="1"/>
</dbReference>
<protein>
    <submittedName>
        <fullName evidence="2">Glycerophosphodiester phosphodiesterase</fullName>
    </submittedName>
</protein>
<sequence length="323" mass="36120">MPPFGANPAGRRLFVREAATRCRAFLQMRAGVPMKQKRQIRIIALVCCIFAVQSTLFEAVAHSPEYEAVAPPSESNKYVLSLAHRGASGFAPENTLSAFDLAVRLKADYLELDVQMSKDGHLVVIHDTMVNRTTDGEGKVKNLTFDQLRSLDAGMWFDPFFAGERIPAFGEILDRYRGRIGMVIEIKQPELYPGIEEKIAGELAARGMHAPDGDSVIVQSFDLRALRHFHTLLPFVPLGLLISRASDSTDRRLDEFAKLVRFVNPVRNLVNESLIDRIHARGMSAFVWPIRKRKYVNGLIADGVDGLITDYPDVVTSARNGWR</sequence>
<evidence type="ECO:0000259" key="1">
    <source>
        <dbReference type="PROSITE" id="PS51704"/>
    </source>
</evidence>
<dbReference type="Pfam" id="PF03009">
    <property type="entry name" value="GDPD"/>
    <property type="match status" value="1"/>
</dbReference>
<keyword evidence="3" id="KW-1185">Reference proteome</keyword>
<dbReference type="InterPro" id="IPR017946">
    <property type="entry name" value="PLC-like_Pdiesterase_TIM-brl"/>
</dbReference>
<organism evidence="2 3">
    <name type="scientific">Cohnella faecalis</name>
    <dbReference type="NCBI Taxonomy" id="2315694"/>
    <lineage>
        <taxon>Bacteria</taxon>
        <taxon>Bacillati</taxon>
        <taxon>Bacillota</taxon>
        <taxon>Bacilli</taxon>
        <taxon>Bacillales</taxon>
        <taxon>Paenibacillaceae</taxon>
        <taxon>Cohnella</taxon>
    </lineage>
</organism>
<proteinExistence type="predicted"/>
<comment type="caution">
    <text evidence="2">The sequence shown here is derived from an EMBL/GenBank/DDBJ whole genome shotgun (WGS) entry which is preliminary data.</text>
</comment>
<dbReference type="PROSITE" id="PS51704">
    <property type="entry name" value="GP_PDE"/>
    <property type="match status" value="1"/>
</dbReference>
<dbReference type="InterPro" id="IPR030395">
    <property type="entry name" value="GP_PDE_dom"/>
</dbReference>
<dbReference type="Gene3D" id="3.20.20.190">
    <property type="entry name" value="Phosphatidylinositol (PI) phosphodiesterase"/>
    <property type="match status" value="1"/>
</dbReference>
<reference evidence="2 3" key="1">
    <citation type="submission" date="2018-09" db="EMBL/GenBank/DDBJ databases">
        <title>Cohnella cavernae sp. nov., isolated from a karst cave.</title>
        <authorList>
            <person name="Zhu H."/>
        </authorList>
    </citation>
    <scope>NUCLEOTIDE SEQUENCE [LARGE SCALE GENOMIC DNA]</scope>
    <source>
        <strain evidence="2 3">K2E09-144</strain>
    </source>
</reference>
<dbReference type="AlphaFoldDB" id="A0A398CQK7"/>
<dbReference type="PANTHER" id="PTHR46211:SF1">
    <property type="entry name" value="GLYCEROPHOSPHODIESTER PHOSPHODIESTERASE, CYTOPLASMIC"/>
    <property type="match status" value="1"/>
</dbReference>
<name>A0A398CQK7_9BACL</name>
<evidence type="ECO:0000313" key="3">
    <source>
        <dbReference type="Proteomes" id="UP000266340"/>
    </source>
</evidence>
<dbReference type="PANTHER" id="PTHR46211">
    <property type="entry name" value="GLYCEROPHOSPHORYL DIESTER PHOSPHODIESTERASE"/>
    <property type="match status" value="1"/>
</dbReference>
<dbReference type="EMBL" id="QXJM01000036">
    <property type="protein sequence ID" value="RIE03549.1"/>
    <property type="molecule type" value="Genomic_DNA"/>
</dbReference>